<accession>A0A841JGB0</accession>
<dbReference type="CDD" id="cd00448">
    <property type="entry name" value="YjgF_YER057c_UK114_family"/>
    <property type="match status" value="1"/>
</dbReference>
<dbReference type="Gene3D" id="3.30.1330.40">
    <property type="entry name" value="RutC-like"/>
    <property type="match status" value="1"/>
</dbReference>
<dbReference type="GO" id="GO:0019239">
    <property type="term" value="F:deaminase activity"/>
    <property type="evidence" value="ECO:0007669"/>
    <property type="project" value="TreeGrafter"/>
</dbReference>
<evidence type="ECO:0000313" key="3">
    <source>
        <dbReference type="EMBL" id="MBB6127071.1"/>
    </source>
</evidence>
<dbReference type="PANTHER" id="PTHR11803:SF58">
    <property type="entry name" value="PROTEIN HMF1-RELATED"/>
    <property type="match status" value="1"/>
</dbReference>
<dbReference type="PANTHER" id="PTHR11803">
    <property type="entry name" value="2-IMINOBUTANOATE/2-IMINOPROPANOATE DEAMINASE RIDA"/>
    <property type="match status" value="1"/>
</dbReference>
<organism evidence="3 4">
    <name type="scientific">Mucilaginibacter lappiensis</name>
    <dbReference type="NCBI Taxonomy" id="354630"/>
    <lineage>
        <taxon>Bacteria</taxon>
        <taxon>Pseudomonadati</taxon>
        <taxon>Bacteroidota</taxon>
        <taxon>Sphingobacteriia</taxon>
        <taxon>Sphingobacteriales</taxon>
        <taxon>Sphingobacteriaceae</taxon>
        <taxon>Mucilaginibacter</taxon>
    </lineage>
</organism>
<dbReference type="InterPro" id="IPR006175">
    <property type="entry name" value="YjgF/YER057c/UK114"/>
</dbReference>
<reference evidence="3 4" key="1">
    <citation type="submission" date="2020-08" db="EMBL/GenBank/DDBJ databases">
        <title>Genomic Encyclopedia of Type Strains, Phase IV (KMG-V): Genome sequencing to study the core and pangenomes of soil and plant-associated prokaryotes.</title>
        <authorList>
            <person name="Whitman W."/>
        </authorList>
    </citation>
    <scope>NUCLEOTIDE SEQUENCE [LARGE SCALE GENOMIC DNA]</scope>
    <source>
        <strain evidence="3 4">MP601</strain>
    </source>
</reference>
<evidence type="ECO:0000313" key="4">
    <source>
        <dbReference type="Proteomes" id="UP000548326"/>
    </source>
</evidence>
<dbReference type="RefSeq" id="WP_260170819.1">
    <property type="nucleotide sequence ID" value="NZ_JACHCA010000003.1"/>
</dbReference>
<name>A0A841JGB0_9SPHI</name>
<protein>
    <submittedName>
        <fullName evidence="3">Enamine deaminase RidA (YjgF/YER057c/UK114 family)</fullName>
    </submittedName>
</protein>
<dbReference type="Pfam" id="PF01042">
    <property type="entry name" value="Ribonuc_L-PSP"/>
    <property type="match status" value="1"/>
</dbReference>
<comment type="caution">
    <text evidence="3">The sequence shown here is derived from an EMBL/GenBank/DDBJ whole genome shotgun (WGS) entry which is preliminary data.</text>
</comment>
<dbReference type="SUPFAM" id="SSF55298">
    <property type="entry name" value="YjgF-like"/>
    <property type="match status" value="1"/>
</dbReference>
<dbReference type="EMBL" id="JACHCA010000003">
    <property type="protein sequence ID" value="MBB6127071.1"/>
    <property type="molecule type" value="Genomic_DNA"/>
</dbReference>
<feature type="signal peptide" evidence="2">
    <location>
        <begin position="1"/>
        <end position="18"/>
    </location>
</feature>
<evidence type="ECO:0000256" key="2">
    <source>
        <dbReference type="SAM" id="SignalP"/>
    </source>
</evidence>
<dbReference type="InterPro" id="IPR035959">
    <property type="entry name" value="RutC-like_sf"/>
</dbReference>
<proteinExistence type="inferred from homology"/>
<dbReference type="Proteomes" id="UP000548326">
    <property type="component" value="Unassembled WGS sequence"/>
</dbReference>
<feature type="chain" id="PRO_5032482749" evidence="2">
    <location>
        <begin position="19"/>
        <end position="154"/>
    </location>
</feature>
<dbReference type="GO" id="GO:0005829">
    <property type="term" value="C:cytosol"/>
    <property type="evidence" value="ECO:0007669"/>
    <property type="project" value="TreeGrafter"/>
</dbReference>
<gene>
    <name evidence="3" type="ORF">HDF22_001177</name>
</gene>
<keyword evidence="2" id="KW-0732">Signal</keyword>
<comment type="similarity">
    <text evidence="1">Belongs to the RutC family.</text>
</comment>
<dbReference type="AlphaFoldDB" id="A0A841JGB0"/>
<evidence type="ECO:0000256" key="1">
    <source>
        <dbReference type="ARBA" id="ARBA00010552"/>
    </source>
</evidence>
<sequence>MKKHFYLILLLISSAGFAQTSDITFINPSSVSTPKGYSQAVTIDMGKSTMLILSGQVAFDKDGHLVGKDDISAQIQQVFSNIKNIVEGAGGNMNDVVKLNYYMTDVSQVQVLRTIRDKFVNTAHPPASTLVQVSKLFRDDILVEIEATAVIPKK</sequence>